<feature type="compositionally biased region" description="Pro residues" evidence="1">
    <location>
        <begin position="47"/>
        <end position="57"/>
    </location>
</feature>
<sequence length="337" mass="35825">MPFHAPADSVLALRPEETPHGGAEQVEHSGGPQHLGTLSECLLRFPAGPPEEGPVPPESSASEAEEQRPAGRHERPRGAAAVVYHGRVSHPRLGANIPVQLELWSAGRRARGVWFMLGRSVDAVAEGKGKWPLSVRTVGGVTSATLWGKEVAPRCFAGEFSFGGDGGGSFELLQCLQVSLSAESADWGSSSHSGSLSADSLDSLDAPAMNMKEPIGYYGNKLAVQSSGRPADEVDSKLIFTSEEHLAQALVEVLRVHPNGVDLAQLKQVIHRSSGRWVSEALLGYKKLRDLIRSPTMSQACWFQSNGSCCRVFGYSAYAPAAVAATRGRCPPGLEGP</sequence>
<accession>A0ABN9XYR8</accession>
<dbReference type="InterPro" id="IPR025605">
    <property type="entry name" value="OST-HTH/LOTUS_dom"/>
</dbReference>
<dbReference type="Gene3D" id="3.30.420.610">
    <property type="entry name" value="LOTUS domain-like"/>
    <property type="match status" value="1"/>
</dbReference>
<dbReference type="EMBL" id="CAUYUJ010021527">
    <property type="protein sequence ID" value="CAK0905273.1"/>
    <property type="molecule type" value="Genomic_DNA"/>
</dbReference>
<evidence type="ECO:0000313" key="4">
    <source>
        <dbReference type="Proteomes" id="UP001189429"/>
    </source>
</evidence>
<comment type="caution">
    <text evidence="3">The sequence shown here is derived from an EMBL/GenBank/DDBJ whole genome shotgun (WGS) entry which is preliminary data.</text>
</comment>
<evidence type="ECO:0000313" key="3">
    <source>
        <dbReference type="EMBL" id="CAK0905273.1"/>
    </source>
</evidence>
<organism evidence="3 4">
    <name type="scientific">Prorocentrum cordatum</name>
    <dbReference type="NCBI Taxonomy" id="2364126"/>
    <lineage>
        <taxon>Eukaryota</taxon>
        <taxon>Sar</taxon>
        <taxon>Alveolata</taxon>
        <taxon>Dinophyceae</taxon>
        <taxon>Prorocentrales</taxon>
        <taxon>Prorocentraceae</taxon>
        <taxon>Prorocentrum</taxon>
    </lineage>
</organism>
<dbReference type="PROSITE" id="PS51644">
    <property type="entry name" value="HTH_OST"/>
    <property type="match status" value="1"/>
</dbReference>
<proteinExistence type="predicted"/>
<reference evidence="3" key="1">
    <citation type="submission" date="2023-10" db="EMBL/GenBank/DDBJ databases">
        <authorList>
            <person name="Chen Y."/>
            <person name="Shah S."/>
            <person name="Dougan E. K."/>
            <person name="Thang M."/>
            <person name="Chan C."/>
        </authorList>
    </citation>
    <scope>NUCLEOTIDE SEQUENCE [LARGE SCALE GENOMIC DNA]</scope>
</reference>
<feature type="compositionally biased region" description="Basic and acidic residues" evidence="1">
    <location>
        <begin position="65"/>
        <end position="77"/>
    </location>
</feature>
<name>A0ABN9XYR8_9DINO</name>
<gene>
    <name evidence="3" type="ORF">PCOR1329_LOCUS81021</name>
</gene>
<evidence type="ECO:0000256" key="1">
    <source>
        <dbReference type="SAM" id="MobiDB-lite"/>
    </source>
</evidence>
<dbReference type="Proteomes" id="UP001189429">
    <property type="component" value="Unassembled WGS sequence"/>
</dbReference>
<dbReference type="Pfam" id="PF12872">
    <property type="entry name" value="OST-HTH"/>
    <property type="match status" value="1"/>
</dbReference>
<evidence type="ECO:0000259" key="2">
    <source>
        <dbReference type="PROSITE" id="PS51644"/>
    </source>
</evidence>
<keyword evidence="4" id="KW-1185">Reference proteome</keyword>
<protein>
    <recommendedName>
        <fullName evidence="2">HTH OST-type domain-containing protein</fullName>
    </recommendedName>
</protein>
<feature type="domain" description="HTH OST-type" evidence="2">
    <location>
        <begin position="242"/>
        <end position="316"/>
    </location>
</feature>
<dbReference type="InterPro" id="IPR041966">
    <property type="entry name" value="LOTUS-like"/>
</dbReference>
<feature type="region of interest" description="Disordered" evidence="1">
    <location>
        <begin position="1"/>
        <end position="77"/>
    </location>
</feature>